<evidence type="ECO:0000313" key="2">
    <source>
        <dbReference type="EMBL" id="CAK9322756.1"/>
    </source>
</evidence>
<evidence type="ECO:0008006" key="4">
    <source>
        <dbReference type="Google" id="ProtNLM"/>
    </source>
</evidence>
<evidence type="ECO:0000313" key="3">
    <source>
        <dbReference type="Proteomes" id="UP001642487"/>
    </source>
</evidence>
<feature type="chain" id="PRO_5046180104" description="Secreted protein" evidence="1">
    <location>
        <begin position="21"/>
        <end position="94"/>
    </location>
</feature>
<dbReference type="EMBL" id="OZ021739">
    <property type="protein sequence ID" value="CAK9322756.1"/>
    <property type="molecule type" value="Genomic_DNA"/>
</dbReference>
<name>A0ABP0YQT8_9ROSI</name>
<dbReference type="Proteomes" id="UP001642487">
    <property type="component" value="Chromosome 5"/>
</dbReference>
<keyword evidence="3" id="KW-1185">Reference proteome</keyword>
<organism evidence="2 3">
    <name type="scientific">Citrullus colocynthis</name>
    <name type="common">colocynth</name>
    <dbReference type="NCBI Taxonomy" id="252529"/>
    <lineage>
        <taxon>Eukaryota</taxon>
        <taxon>Viridiplantae</taxon>
        <taxon>Streptophyta</taxon>
        <taxon>Embryophyta</taxon>
        <taxon>Tracheophyta</taxon>
        <taxon>Spermatophyta</taxon>
        <taxon>Magnoliopsida</taxon>
        <taxon>eudicotyledons</taxon>
        <taxon>Gunneridae</taxon>
        <taxon>Pentapetalae</taxon>
        <taxon>rosids</taxon>
        <taxon>fabids</taxon>
        <taxon>Cucurbitales</taxon>
        <taxon>Cucurbitaceae</taxon>
        <taxon>Benincaseae</taxon>
        <taxon>Citrullus</taxon>
    </lineage>
</organism>
<gene>
    <name evidence="2" type="ORF">CITCOLO1_LOCUS14919</name>
</gene>
<evidence type="ECO:0000256" key="1">
    <source>
        <dbReference type="SAM" id="SignalP"/>
    </source>
</evidence>
<accession>A0ABP0YQT8</accession>
<keyword evidence="1" id="KW-0732">Signal</keyword>
<reference evidence="2 3" key="1">
    <citation type="submission" date="2024-03" db="EMBL/GenBank/DDBJ databases">
        <authorList>
            <person name="Gkanogiannis A."/>
            <person name="Becerra Lopez-Lavalle L."/>
        </authorList>
    </citation>
    <scope>NUCLEOTIDE SEQUENCE [LARGE SCALE GENOMIC DNA]</scope>
</reference>
<feature type="signal peptide" evidence="1">
    <location>
        <begin position="1"/>
        <end position="20"/>
    </location>
</feature>
<sequence length="94" mass="10665">MLFMISYRGLMLVYLTLPAAFDVTGLQSKDSGLVKMKKTPCNLGARLDHPVYWKKNKQNAEAKGVLGRWTDLFGTKNKALVRIISKTCICWRKS</sequence>
<protein>
    <recommendedName>
        <fullName evidence="4">Secreted protein</fullName>
    </recommendedName>
</protein>
<proteinExistence type="predicted"/>